<evidence type="ECO:0000256" key="1">
    <source>
        <dbReference type="ARBA" id="ARBA00009254"/>
    </source>
</evidence>
<dbReference type="CDD" id="cd00427">
    <property type="entry name" value="Ribosomal_L29_HIP"/>
    <property type="match status" value="1"/>
</dbReference>
<reference evidence="6 7" key="1">
    <citation type="submission" date="2018-06" db="EMBL/GenBank/DDBJ databases">
        <authorList>
            <consortium name="Pathogen Informatics"/>
            <person name="Doyle S."/>
        </authorList>
    </citation>
    <scope>NUCLEOTIDE SEQUENCE [LARGE SCALE GENOMIC DNA]</scope>
    <source>
        <strain evidence="6 7">NCTC12410</strain>
    </source>
</reference>
<dbReference type="GO" id="GO:0003735">
    <property type="term" value="F:structural constituent of ribosome"/>
    <property type="evidence" value="ECO:0007669"/>
    <property type="project" value="InterPro"/>
</dbReference>
<dbReference type="SUPFAM" id="SSF46561">
    <property type="entry name" value="Ribosomal protein L29 (L29p)"/>
    <property type="match status" value="1"/>
</dbReference>
<name>A0A377J4U0_9HELI</name>
<dbReference type="InterPro" id="IPR018254">
    <property type="entry name" value="Ribosomal_uL29_CS"/>
</dbReference>
<dbReference type="AlphaFoldDB" id="A0A377J4U0"/>
<dbReference type="FunFam" id="1.10.287.310:FF:000001">
    <property type="entry name" value="50S ribosomal protein L29"/>
    <property type="match status" value="1"/>
</dbReference>
<dbReference type="InterPro" id="IPR036049">
    <property type="entry name" value="Ribosomal_uL29_sf"/>
</dbReference>
<dbReference type="NCBIfam" id="TIGR00012">
    <property type="entry name" value="L29"/>
    <property type="match status" value="1"/>
</dbReference>
<comment type="similarity">
    <text evidence="1 5">Belongs to the universal ribosomal protein uL29 family.</text>
</comment>
<dbReference type="PANTHER" id="PTHR10916">
    <property type="entry name" value="60S RIBOSOMAL PROTEIN L35/50S RIBOSOMAL PROTEIN L29"/>
    <property type="match status" value="1"/>
</dbReference>
<dbReference type="InterPro" id="IPR050063">
    <property type="entry name" value="Ribosomal_protein_uL29"/>
</dbReference>
<evidence type="ECO:0000256" key="4">
    <source>
        <dbReference type="ARBA" id="ARBA00035204"/>
    </source>
</evidence>
<keyword evidence="2 5" id="KW-0689">Ribosomal protein</keyword>
<dbReference type="Pfam" id="PF00831">
    <property type="entry name" value="Ribosomal_L29"/>
    <property type="match status" value="1"/>
</dbReference>
<dbReference type="EMBL" id="UGHV01000001">
    <property type="protein sequence ID" value="STO97470.1"/>
    <property type="molecule type" value="Genomic_DNA"/>
</dbReference>
<dbReference type="Gene3D" id="1.10.287.310">
    <property type="match status" value="1"/>
</dbReference>
<proteinExistence type="inferred from homology"/>
<dbReference type="PROSITE" id="PS00579">
    <property type="entry name" value="RIBOSOMAL_L29"/>
    <property type="match status" value="1"/>
</dbReference>
<dbReference type="Proteomes" id="UP000254841">
    <property type="component" value="Unassembled WGS sequence"/>
</dbReference>
<accession>A0A377J4U0</accession>
<evidence type="ECO:0000256" key="3">
    <source>
        <dbReference type="ARBA" id="ARBA00023274"/>
    </source>
</evidence>
<protein>
    <recommendedName>
        <fullName evidence="4 5">Large ribosomal subunit protein uL29</fullName>
    </recommendedName>
</protein>
<sequence>MKFIDLKDKDLVELHKILKEKKSELFELRLKLKTGQLTNPSQIAMVRKDIARVNTAISAKKDSK</sequence>
<dbReference type="RefSeq" id="WP_181814222.1">
    <property type="nucleotide sequence ID" value="NZ_UGHV01000001.1"/>
</dbReference>
<evidence type="ECO:0000256" key="5">
    <source>
        <dbReference type="HAMAP-Rule" id="MF_00374"/>
    </source>
</evidence>
<organism evidence="6 7">
    <name type="scientific">Helicobacter canis</name>
    <dbReference type="NCBI Taxonomy" id="29419"/>
    <lineage>
        <taxon>Bacteria</taxon>
        <taxon>Pseudomonadati</taxon>
        <taxon>Campylobacterota</taxon>
        <taxon>Epsilonproteobacteria</taxon>
        <taxon>Campylobacterales</taxon>
        <taxon>Helicobacteraceae</taxon>
        <taxon>Helicobacter</taxon>
    </lineage>
</organism>
<dbReference type="GO" id="GO:0006412">
    <property type="term" value="P:translation"/>
    <property type="evidence" value="ECO:0007669"/>
    <property type="project" value="UniProtKB-UniRule"/>
</dbReference>
<evidence type="ECO:0000313" key="7">
    <source>
        <dbReference type="Proteomes" id="UP000254841"/>
    </source>
</evidence>
<keyword evidence="3 5" id="KW-0687">Ribonucleoprotein</keyword>
<dbReference type="HAMAP" id="MF_00374">
    <property type="entry name" value="Ribosomal_uL29"/>
    <property type="match status" value="1"/>
</dbReference>
<dbReference type="GO" id="GO:0022625">
    <property type="term" value="C:cytosolic large ribosomal subunit"/>
    <property type="evidence" value="ECO:0007669"/>
    <property type="project" value="TreeGrafter"/>
</dbReference>
<evidence type="ECO:0000313" key="6">
    <source>
        <dbReference type="EMBL" id="STO97470.1"/>
    </source>
</evidence>
<evidence type="ECO:0000256" key="2">
    <source>
        <dbReference type="ARBA" id="ARBA00022980"/>
    </source>
</evidence>
<dbReference type="InterPro" id="IPR001854">
    <property type="entry name" value="Ribosomal_uL29"/>
</dbReference>
<gene>
    <name evidence="5 6" type="primary">rpmC</name>
    <name evidence="6" type="ORF">NCTC12410_01301</name>
</gene>
<dbReference type="PANTHER" id="PTHR10916:SF0">
    <property type="entry name" value="LARGE RIBOSOMAL SUBUNIT PROTEIN UL29C"/>
    <property type="match status" value="1"/>
</dbReference>